<feature type="region of interest" description="Disordered" evidence="2">
    <location>
        <begin position="1"/>
        <end position="25"/>
    </location>
</feature>
<dbReference type="InterPro" id="IPR009012">
    <property type="entry name" value="GrpE_head"/>
</dbReference>
<keyword evidence="1" id="KW-0143">Chaperone</keyword>
<reference evidence="3 4" key="1">
    <citation type="submission" date="2019-03" db="EMBL/GenBank/DDBJ databases">
        <title>Genomic Encyclopedia of Type Strains, Phase IV (KMG-IV): sequencing the most valuable type-strain genomes for metagenomic binning, comparative biology and taxonomic classification.</title>
        <authorList>
            <person name="Goeker M."/>
        </authorList>
    </citation>
    <scope>NUCLEOTIDE SEQUENCE [LARGE SCALE GENOMIC DNA]</scope>
    <source>
        <strain evidence="3 4">DSM 45361</strain>
    </source>
</reference>
<gene>
    <name evidence="3" type="ORF">EV186_1011217</name>
</gene>
<sequence length="233" mass="24850">MIALANWFNKKGRTEEADQADQADSTVEVKAHVIADAIRAGQVQQMIGQPIAGHPRPPQQTPPPQQQAQPAQQTQQQTYAQQPAPQAQEAPQGTAEPEAAVTEPQPEQPVAVDQPDTDATATLLDQALTERRTLVQLCLYALDRARSAGVTERIEEALATVGVTALRPDGDKFDPTLHEAGGTVDTENAELDGMVAETEVVGFSDRGTTLRVPIVTVYTAKNAPQTGMQGATT</sequence>
<dbReference type="Gene3D" id="2.30.22.10">
    <property type="entry name" value="Head domain of nucleotide exchange factor GrpE"/>
    <property type="match status" value="1"/>
</dbReference>
<protein>
    <submittedName>
        <fullName evidence="3">GrpE protein</fullName>
    </submittedName>
</protein>
<dbReference type="InterPro" id="IPR000740">
    <property type="entry name" value="GrpE"/>
</dbReference>
<feature type="compositionally biased region" description="Low complexity" evidence="2">
    <location>
        <begin position="66"/>
        <end position="100"/>
    </location>
</feature>
<evidence type="ECO:0000313" key="3">
    <source>
        <dbReference type="EMBL" id="TDQ05249.1"/>
    </source>
</evidence>
<dbReference type="Proteomes" id="UP000295444">
    <property type="component" value="Unassembled WGS sequence"/>
</dbReference>
<dbReference type="GO" id="GO:0000774">
    <property type="term" value="F:adenyl-nucleotide exchange factor activity"/>
    <property type="evidence" value="ECO:0007669"/>
    <property type="project" value="InterPro"/>
</dbReference>
<dbReference type="EMBL" id="SNXZ01000001">
    <property type="protein sequence ID" value="TDQ05249.1"/>
    <property type="molecule type" value="Genomic_DNA"/>
</dbReference>
<name>A0A4R6SM93_LABRH</name>
<comment type="caution">
    <text evidence="3">The sequence shown here is derived from an EMBL/GenBank/DDBJ whole genome shotgun (WGS) entry which is preliminary data.</text>
</comment>
<dbReference type="Pfam" id="PF01025">
    <property type="entry name" value="GrpE"/>
    <property type="match status" value="1"/>
</dbReference>
<dbReference type="GO" id="GO:0042803">
    <property type="term" value="F:protein homodimerization activity"/>
    <property type="evidence" value="ECO:0007669"/>
    <property type="project" value="InterPro"/>
</dbReference>
<evidence type="ECO:0000256" key="1">
    <source>
        <dbReference type="ARBA" id="ARBA00023186"/>
    </source>
</evidence>
<dbReference type="SUPFAM" id="SSF51064">
    <property type="entry name" value="Head domain of nucleotide exchange factor GrpE"/>
    <property type="match status" value="1"/>
</dbReference>
<evidence type="ECO:0000256" key="2">
    <source>
        <dbReference type="SAM" id="MobiDB-lite"/>
    </source>
</evidence>
<dbReference type="AlphaFoldDB" id="A0A4R6SM93"/>
<evidence type="ECO:0000313" key="4">
    <source>
        <dbReference type="Proteomes" id="UP000295444"/>
    </source>
</evidence>
<keyword evidence="4" id="KW-1185">Reference proteome</keyword>
<feature type="region of interest" description="Disordered" evidence="2">
    <location>
        <begin position="49"/>
        <end position="115"/>
    </location>
</feature>
<accession>A0A4R6SM93</accession>
<dbReference type="GO" id="GO:0051087">
    <property type="term" value="F:protein-folding chaperone binding"/>
    <property type="evidence" value="ECO:0007669"/>
    <property type="project" value="InterPro"/>
</dbReference>
<dbReference type="GO" id="GO:0006457">
    <property type="term" value="P:protein folding"/>
    <property type="evidence" value="ECO:0007669"/>
    <property type="project" value="InterPro"/>
</dbReference>
<proteinExistence type="predicted"/>
<feature type="compositionally biased region" description="Pro residues" evidence="2">
    <location>
        <begin position="55"/>
        <end position="65"/>
    </location>
</feature>
<organism evidence="3 4">
    <name type="scientific">Labedaea rhizosphaerae</name>
    <dbReference type="NCBI Taxonomy" id="598644"/>
    <lineage>
        <taxon>Bacteria</taxon>
        <taxon>Bacillati</taxon>
        <taxon>Actinomycetota</taxon>
        <taxon>Actinomycetes</taxon>
        <taxon>Pseudonocardiales</taxon>
        <taxon>Pseudonocardiaceae</taxon>
        <taxon>Labedaea</taxon>
    </lineage>
</organism>